<proteinExistence type="predicted"/>
<reference evidence="2 3" key="1">
    <citation type="submission" date="2017-10" db="EMBL/GenBank/DDBJ databases">
        <title>The draft genome sequence of Lewinella marina KCTC 32374.</title>
        <authorList>
            <person name="Wang K."/>
        </authorList>
    </citation>
    <scope>NUCLEOTIDE SEQUENCE [LARGE SCALE GENOMIC DNA]</scope>
    <source>
        <strain evidence="2 3">MKG-38</strain>
    </source>
</reference>
<gene>
    <name evidence="2" type="ORF">CGL56_01010</name>
</gene>
<dbReference type="OrthoDB" id="662693at2"/>
<protein>
    <submittedName>
        <fullName evidence="2">Uncharacterized protein</fullName>
    </submittedName>
</protein>
<dbReference type="Proteomes" id="UP000226437">
    <property type="component" value="Unassembled WGS sequence"/>
</dbReference>
<dbReference type="RefSeq" id="WP_099104639.1">
    <property type="nucleotide sequence ID" value="NZ_JAATJF010000001.1"/>
</dbReference>
<accession>A0A2G0CIB3</accession>
<comment type="caution">
    <text evidence="2">The sequence shown here is derived from an EMBL/GenBank/DDBJ whole genome shotgun (WGS) entry which is preliminary data.</text>
</comment>
<organism evidence="2 3">
    <name type="scientific">Neolewinella marina</name>
    <dbReference type="NCBI Taxonomy" id="438751"/>
    <lineage>
        <taxon>Bacteria</taxon>
        <taxon>Pseudomonadati</taxon>
        <taxon>Bacteroidota</taxon>
        <taxon>Saprospiria</taxon>
        <taxon>Saprospirales</taxon>
        <taxon>Lewinellaceae</taxon>
        <taxon>Neolewinella</taxon>
    </lineage>
</organism>
<feature type="signal peptide" evidence="1">
    <location>
        <begin position="1"/>
        <end position="15"/>
    </location>
</feature>
<name>A0A2G0CIB3_9BACT</name>
<evidence type="ECO:0000313" key="2">
    <source>
        <dbReference type="EMBL" id="PHK99660.1"/>
    </source>
</evidence>
<sequence>MLLTTLLLLLGAALAAQPSLFDALHANQDTAVFTLTTEWKPLMRRKKDKVYQPVALSINGNTLPGKIRTRGHMRLEVCYYPSLKVKLDENILTDLGYSPLNELKIVIQCNSKSLGESYLRREKLMYDLHAIVSDFYHRTVPISLVTPESDTIQGFLVESEQQLEARYGARIVDHDNVSTRSLDREAYLNMCLFNYFILNTDWSVYNRHNVECILPSGATSYVPIPYDFDYSGLVGTHYAVPHESMDLLSVHHPKFLGRGITLEEISTVADNFLAHGPELRAAVEAYPELDRRRRKYILDRLDDFLEELADEKALADLAGSR</sequence>
<dbReference type="EMBL" id="PDLO01000001">
    <property type="protein sequence ID" value="PHK99660.1"/>
    <property type="molecule type" value="Genomic_DNA"/>
</dbReference>
<keyword evidence="3" id="KW-1185">Reference proteome</keyword>
<evidence type="ECO:0000256" key="1">
    <source>
        <dbReference type="SAM" id="SignalP"/>
    </source>
</evidence>
<keyword evidence="1" id="KW-0732">Signal</keyword>
<dbReference type="AlphaFoldDB" id="A0A2G0CIB3"/>
<feature type="chain" id="PRO_5013961569" evidence="1">
    <location>
        <begin position="16"/>
        <end position="321"/>
    </location>
</feature>
<evidence type="ECO:0000313" key="3">
    <source>
        <dbReference type="Proteomes" id="UP000226437"/>
    </source>
</evidence>